<dbReference type="EMBL" id="BAAAYU010000005">
    <property type="protein sequence ID" value="GAA3636800.1"/>
    <property type="molecule type" value="Genomic_DNA"/>
</dbReference>
<gene>
    <name evidence="2" type="ORF">GCM10022200_20190</name>
</gene>
<proteinExistence type="predicted"/>
<dbReference type="RefSeq" id="WP_344738127.1">
    <property type="nucleotide sequence ID" value="NZ_BAAAYU010000005.1"/>
</dbReference>
<protein>
    <submittedName>
        <fullName evidence="2">Maleylpyruvate isomerase family mycothiol-dependent enzyme</fullName>
    </submittedName>
</protein>
<keyword evidence="3" id="KW-1185">Reference proteome</keyword>
<evidence type="ECO:0000259" key="1">
    <source>
        <dbReference type="Pfam" id="PF11716"/>
    </source>
</evidence>
<dbReference type="PANTHER" id="PTHR40758">
    <property type="entry name" value="CONSERVED PROTEIN"/>
    <property type="match status" value="1"/>
</dbReference>
<evidence type="ECO:0000313" key="2">
    <source>
        <dbReference type="EMBL" id="GAA3636800.1"/>
    </source>
</evidence>
<name>A0ABP7APA2_9MICO</name>
<dbReference type="Pfam" id="PF11716">
    <property type="entry name" value="MDMPI_N"/>
    <property type="match status" value="1"/>
</dbReference>
<dbReference type="PANTHER" id="PTHR40758:SF1">
    <property type="entry name" value="CONSERVED PROTEIN"/>
    <property type="match status" value="1"/>
</dbReference>
<reference evidence="3" key="1">
    <citation type="journal article" date="2019" name="Int. J. Syst. Evol. Microbiol.">
        <title>The Global Catalogue of Microorganisms (GCM) 10K type strain sequencing project: providing services to taxonomists for standard genome sequencing and annotation.</title>
        <authorList>
            <consortium name="The Broad Institute Genomics Platform"/>
            <consortium name="The Broad Institute Genome Sequencing Center for Infectious Disease"/>
            <person name="Wu L."/>
            <person name="Ma J."/>
        </authorList>
    </citation>
    <scope>NUCLEOTIDE SEQUENCE [LARGE SCALE GENOMIC DNA]</scope>
    <source>
        <strain evidence="3">JCM 16544</strain>
    </source>
</reference>
<dbReference type="InterPro" id="IPR024344">
    <property type="entry name" value="MDMPI_metal-binding"/>
</dbReference>
<evidence type="ECO:0000313" key="3">
    <source>
        <dbReference type="Proteomes" id="UP001501697"/>
    </source>
</evidence>
<accession>A0ABP7APA2</accession>
<keyword evidence="2" id="KW-0413">Isomerase</keyword>
<sequence>MADPIGPDEYVEAVEALSAAFADEAAATDPDAPISSQLWPTAGELVDHLGQIQRWAAQVVDTGASTDRASFARPTGVDRVRWYRQSAERLTDALRAADPARECWTLLGAGAAGFWRRRMTHEARKHVWDLRSAATPRPPLPDEGGAAMQADAVDELFGVFLARTLRAGMIAPLPGTLVLQSTDSDDAWLISPHWEVSRGHDDRATVVRGALGDVVLFAWERMPLAEASGRLEVVGDPVVAESFLTSHVHP</sequence>
<dbReference type="Proteomes" id="UP001501697">
    <property type="component" value="Unassembled WGS sequence"/>
</dbReference>
<organism evidence="2 3">
    <name type="scientific">Microbacterium awajiense</name>
    <dbReference type="NCBI Taxonomy" id="415214"/>
    <lineage>
        <taxon>Bacteria</taxon>
        <taxon>Bacillati</taxon>
        <taxon>Actinomycetota</taxon>
        <taxon>Actinomycetes</taxon>
        <taxon>Micrococcales</taxon>
        <taxon>Microbacteriaceae</taxon>
        <taxon>Microbacterium</taxon>
    </lineage>
</organism>
<comment type="caution">
    <text evidence="2">The sequence shown here is derived from an EMBL/GenBank/DDBJ whole genome shotgun (WGS) entry which is preliminary data.</text>
</comment>
<feature type="domain" description="Mycothiol-dependent maleylpyruvate isomerase metal-binding" evidence="1">
    <location>
        <begin position="14"/>
        <end position="131"/>
    </location>
</feature>
<dbReference type="GO" id="GO:0016853">
    <property type="term" value="F:isomerase activity"/>
    <property type="evidence" value="ECO:0007669"/>
    <property type="project" value="UniProtKB-KW"/>
</dbReference>